<accession>A0A0L6ZAW7</accession>
<gene>
    <name evidence="2" type="primary">ftsW_2</name>
    <name evidence="2" type="ORF">CLHOM_14800</name>
</gene>
<keyword evidence="1" id="KW-0472">Membrane</keyword>
<keyword evidence="3" id="KW-1185">Reference proteome</keyword>
<feature type="transmembrane region" description="Helical" evidence="1">
    <location>
        <begin position="142"/>
        <end position="160"/>
    </location>
</feature>
<keyword evidence="1" id="KW-1133">Transmembrane helix</keyword>
<evidence type="ECO:0000256" key="1">
    <source>
        <dbReference type="SAM" id="Phobius"/>
    </source>
</evidence>
<dbReference type="Proteomes" id="UP000037043">
    <property type="component" value="Unassembled WGS sequence"/>
</dbReference>
<feature type="transmembrane region" description="Helical" evidence="1">
    <location>
        <begin position="107"/>
        <end position="130"/>
    </location>
</feature>
<dbReference type="STRING" id="36844.SAMN04488501_13113"/>
<evidence type="ECO:0000313" key="3">
    <source>
        <dbReference type="Proteomes" id="UP000037043"/>
    </source>
</evidence>
<name>A0A0L6ZAW7_9CLOT</name>
<reference evidence="3" key="1">
    <citation type="submission" date="2015-08" db="EMBL/GenBank/DDBJ databases">
        <title>Genome sequence of the strict anaerobe Clostridium homopropionicum LuHBu1 (DSM 5847T).</title>
        <authorList>
            <person name="Poehlein A."/>
            <person name="Beck M."/>
            <person name="Schiel-Bengelsdorf B."/>
            <person name="Bengelsdorf F.R."/>
            <person name="Daniel R."/>
            <person name="Duerre P."/>
        </authorList>
    </citation>
    <scope>NUCLEOTIDE SEQUENCE [LARGE SCALE GENOMIC DNA]</scope>
    <source>
        <strain evidence="3">DSM 5847</strain>
    </source>
</reference>
<comment type="caution">
    <text evidence="2">The sequence shown here is derived from an EMBL/GenBank/DDBJ whole genome shotgun (WGS) entry which is preliminary data.</text>
</comment>
<feature type="transmembrane region" description="Helical" evidence="1">
    <location>
        <begin position="201"/>
        <end position="218"/>
    </location>
</feature>
<feature type="transmembrane region" description="Helical" evidence="1">
    <location>
        <begin position="80"/>
        <end position="101"/>
    </location>
</feature>
<feature type="transmembrane region" description="Helical" evidence="1">
    <location>
        <begin position="325"/>
        <end position="348"/>
    </location>
</feature>
<feature type="transmembrane region" description="Helical" evidence="1">
    <location>
        <begin position="294"/>
        <end position="318"/>
    </location>
</feature>
<dbReference type="NCBIfam" id="NF038403">
    <property type="entry name" value="perm_prefix_1"/>
    <property type="match status" value="1"/>
</dbReference>
<feature type="transmembrane region" description="Helical" evidence="1">
    <location>
        <begin position="251"/>
        <end position="270"/>
    </location>
</feature>
<feature type="transmembrane region" description="Helical" evidence="1">
    <location>
        <begin position="175"/>
        <end position="194"/>
    </location>
</feature>
<protein>
    <submittedName>
        <fullName evidence="2">Lipid II flippase FtsW</fullName>
    </submittedName>
</protein>
<keyword evidence="1" id="KW-0812">Transmembrane</keyword>
<organism evidence="2 3">
    <name type="scientific">Clostridium homopropionicum DSM 5847</name>
    <dbReference type="NCBI Taxonomy" id="1121318"/>
    <lineage>
        <taxon>Bacteria</taxon>
        <taxon>Bacillati</taxon>
        <taxon>Bacillota</taxon>
        <taxon>Clostridia</taxon>
        <taxon>Eubacteriales</taxon>
        <taxon>Clostridiaceae</taxon>
        <taxon>Clostridium</taxon>
    </lineage>
</organism>
<evidence type="ECO:0000313" key="2">
    <source>
        <dbReference type="EMBL" id="KOA20110.1"/>
    </source>
</evidence>
<dbReference type="PATRIC" id="fig|1121318.3.peg.1488"/>
<feature type="transmembrane region" description="Helical" evidence="1">
    <location>
        <begin position="224"/>
        <end position="244"/>
    </location>
</feature>
<sequence length="394" mass="44075">MHVSKKAFIDEVCEEISFKEAHKAIREELELHIDELVENFLEEGLSEKEALIMAVQSMGNPKEIGEELNKVHSSGIKWQVVTAAGGLSLIGIISLMLLGELPYGNGIIFGIKQLISIAIGGLAMVLMYHVNYRKLIENSKQVYFLGILLSLVTILFGNTVNGHTFLQVGPISFEVAKLSNLIFLISIMGILGDVKNKNSFGLVKVSLYIVFALFSLYINSNTQIVPIMFVVYLSIITIAILNNYFSIRKKLTNLIVIHGFAVFSMIMWKFNITRNGNFPANWVDYELAIIVSKFGWKFVIISSFVVIILIGSMILSALKMKSNVAFYFSIAIVIYFICSFIGGSIINFGFLHGISSNVPFISFGATNYITDCMLIGIFLSMWRRNLIVERDKNI</sequence>
<dbReference type="RefSeq" id="WP_052221045.1">
    <property type="nucleotide sequence ID" value="NZ_LHUR01000019.1"/>
</dbReference>
<dbReference type="InterPro" id="IPR047928">
    <property type="entry name" value="Perm_prefix_1"/>
</dbReference>
<dbReference type="AlphaFoldDB" id="A0A0L6ZAW7"/>
<dbReference type="EMBL" id="LHUR01000019">
    <property type="protein sequence ID" value="KOA20110.1"/>
    <property type="molecule type" value="Genomic_DNA"/>
</dbReference>
<feature type="transmembrane region" description="Helical" evidence="1">
    <location>
        <begin position="360"/>
        <end position="382"/>
    </location>
</feature>
<proteinExistence type="predicted"/>